<proteinExistence type="predicted"/>
<comment type="caution">
    <text evidence="1">The sequence shown here is derived from an EMBL/GenBank/DDBJ whole genome shotgun (WGS) entry which is preliminary data.</text>
</comment>
<dbReference type="EMBL" id="JBIRGQ010000012">
    <property type="protein sequence ID" value="MFH8551518.1"/>
    <property type="molecule type" value="Genomic_DNA"/>
</dbReference>
<name>A0ABW7R2M9_9ACTN</name>
<evidence type="ECO:0000313" key="1">
    <source>
        <dbReference type="EMBL" id="MFH8551518.1"/>
    </source>
</evidence>
<protein>
    <submittedName>
        <fullName evidence="1">Uncharacterized protein</fullName>
    </submittedName>
</protein>
<evidence type="ECO:0000313" key="2">
    <source>
        <dbReference type="Proteomes" id="UP001610818"/>
    </source>
</evidence>
<dbReference type="RefSeq" id="WP_397718479.1">
    <property type="nucleotide sequence ID" value="NZ_JBIRGN010000012.1"/>
</dbReference>
<reference evidence="1 2" key="1">
    <citation type="submission" date="2024-10" db="EMBL/GenBank/DDBJ databases">
        <title>The Natural Products Discovery Center: Release of the First 8490 Sequenced Strains for Exploring Actinobacteria Biosynthetic Diversity.</title>
        <authorList>
            <person name="Kalkreuter E."/>
            <person name="Kautsar S.A."/>
            <person name="Yang D."/>
            <person name="Bader C.D."/>
            <person name="Teijaro C.N."/>
            <person name="Fluegel L."/>
            <person name="Davis C.M."/>
            <person name="Simpson J.R."/>
            <person name="Lauterbach L."/>
            <person name="Steele A.D."/>
            <person name="Gui C."/>
            <person name="Meng S."/>
            <person name="Li G."/>
            <person name="Viehrig K."/>
            <person name="Ye F."/>
            <person name="Su P."/>
            <person name="Kiefer A.F."/>
            <person name="Nichols A."/>
            <person name="Cepeda A.J."/>
            <person name="Yan W."/>
            <person name="Fan B."/>
            <person name="Jiang Y."/>
            <person name="Adhikari A."/>
            <person name="Zheng C.-J."/>
            <person name="Schuster L."/>
            <person name="Cowan T.M."/>
            <person name="Smanski M.J."/>
            <person name="Chevrette M.G."/>
            <person name="De Carvalho L.P.S."/>
            <person name="Shen B."/>
        </authorList>
    </citation>
    <scope>NUCLEOTIDE SEQUENCE [LARGE SCALE GENOMIC DNA]</scope>
    <source>
        <strain evidence="1 2">NPDC017990</strain>
    </source>
</reference>
<accession>A0ABW7R2M9</accession>
<sequence length="118" mass="13267">MSYDLAVWEGRRPADDRTAGRVFNTLHDRYLDGETAEPPSERITAYVAALLERWCDITRDEEETSPWSVGPLIDSASGPLMYFGMDWSRAGETSAYAAELADSMGLVCFDVQENRLRP</sequence>
<dbReference type="Proteomes" id="UP001610818">
    <property type="component" value="Unassembled WGS sequence"/>
</dbReference>
<keyword evidence="2" id="KW-1185">Reference proteome</keyword>
<organism evidence="1 2">
    <name type="scientific">Streptomyces longisporoflavus</name>
    <dbReference type="NCBI Taxonomy" id="28044"/>
    <lineage>
        <taxon>Bacteria</taxon>
        <taxon>Bacillati</taxon>
        <taxon>Actinomycetota</taxon>
        <taxon>Actinomycetes</taxon>
        <taxon>Kitasatosporales</taxon>
        <taxon>Streptomycetaceae</taxon>
        <taxon>Streptomyces</taxon>
    </lineage>
</organism>
<gene>
    <name evidence="1" type="ORF">ACH4F9_41725</name>
</gene>